<sequence>AFDQSSQPILSNGHPSTRRLLVPICTGSMSVTSVELAQYLGEHQSQAFYGSLSIQADLADESRTSYKCKLGAPTAIDLAAETSENDSLPPCLCIPIHIFRRLTLAVNSIASRINDERKEIPEQGKKSELSSVSCFKQESDEFCSTNDKKSPLITIQVYFPVSCMASANETKITPDLKKRIHISPVSLIK</sequence>
<organism evidence="1 2">
    <name type="scientific">Cichlidogyrus casuarinus</name>
    <dbReference type="NCBI Taxonomy" id="1844966"/>
    <lineage>
        <taxon>Eukaryota</taxon>
        <taxon>Metazoa</taxon>
        <taxon>Spiralia</taxon>
        <taxon>Lophotrochozoa</taxon>
        <taxon>Platyhelminthes</taxon>
        <taxon>Monogenea</taxon>
        <taxon>Monopisthocotylea</taxon>
        <taxon>Dactylogyridea</taxon>
        <taxon>Ancyrocephalidae</taxon>
        <taxon>Cichlidogyrus</taxon>
    </lineage>
</organism>
<proteinExistence type="predicted"/>
<name>A0ABD2PZI6_9PLAT</name>
<reference evidence="1 2" key="1">
    <citation type="submission" date="2024-11" db="EMBL/GenBank/DDBJ databases">
        <title>Adaptive evolution of stress response genes in parasites aligns with host niche diversity.</title>
        <authorList>
            <person name="Hahn C."/>
            <person name="Resl P."/>
        </authorList>
    </citation>
    <scope>NUCLEOTIDE SEQUENCE [LARGE SCALE GENOMIC DNA]</scope>
    <source>
        <strain evidence="1">EGGRZ-B1_66</strain>
        <tissue evidence="1">Body</tissue>
    </source>
</reference>
<dbReference type="Proteomes" id="UP001626550">
    <property type="component" value="Unassembled WGS sequence"/>
</dbReference>
<keyword evidence="2" id="KW-1185">Reference proteome</keyword>
<dbReference type="AlphaFoldDB" id="A0ABD2PZI6"/>
<accession>A0ABD2PZI6</accession>
<evidence type="ECO:0000313" key="2">
    <source>
        <dbReference type="Proteomes" id="UP001626550"/>
    </source>
</evidence>
<dbReference type="EMBL" id="JBJKFK010001740">
    <property type="protein sequence ID" value="KAL3312337.1"/>
    <property type="molecule type" value="Genomic_DNA"/>
</dbReference>
<protein>
    <submittedName>
        <fullName evidence="1">Uncharacterized protein</fullName>
    </submittedName>
</protein>
<comment type="caution">
    <text evidence="1">The sequence shown here is derived from an EMBL/GenBank/DDBJ whole genome shotgun (WGS) entry which is preliminary data.</text>
</comment>
<feature type="non-terminal residue" evidence="1">
    <location>
        <position position="1"/>
    </location>
</feature>
<gene>
    <name evidence="1" type="ORF">Ciccas_009074</name>
</gene>
<evidence type="ECO:0000313" key="1">
    <source>
        <dbReference type="EMBL" id="KAL3312337.1"/>
    </source>
</evidence>